<evidence type="ECO:0000256" key="12">
    <source>
        <dbReference type="NCBIfam" id="TIGR00437"/>
    </source>
</evidence>
<feature type="transmembrane region" description="Helical" evidence="13">
    <location>
        <begin position="395"/>
        <end position="417"/>
    </location>
</feature>
<dbReference type="NCBIfam" id="TIGR00437">
    <property type="entry name" value="feoB"/>
    <property type="match status" value="1"/>
</dbReference>
<dbReference type="InterPro" id="IPR006073">
    <property type="entry name" value="GTP-bd"/>
</dbReference>
<evidence type="ECO:0000313" key="15">
    <source>
        <dbReference type="EMBL" id="GAB0057857.1"/>
    </source>
</evidence>
<dbReference type="InterPro" id="IPR003373">
    <property type="entry name" value="Fe2_transport_prot-B"/>
</dbReference>
<reference evidence="15 16" key="1">
    <citation type="submission" date="2024-09" db="EMBL/GenBank/DDBJ databases">
        <title>Draft genome sequence of Candidatus Magnetaquicoccaceae bacterium FCR-1.</title>
        <authorList>
            <person name="Shimoshige H."/>
            <person name="Shimamura S."/>
            <person name="Taoka A."/>
            <person name="Kobayashi H."/>
            <person name="Maekawa T."/>
        </authorList>
    </citation>
    <scope>NUCLEOTIDE SEQUENCE [LARGE SCALE GENOMIC DNA]</scope>
    <source>
        <strain evidence="15 16">FCR-1</strain>
    </source>
</reference>
<protein>
    <recommendedName>
        <fullName evidence="12 13">Ferrous iron transport protein B</fullName>
    </recommendedName>
</protein>
<comment type="function">
    <text evidence="13">Probable transporter of a GTP-driven Fe(2+) uptake system.</text>
</comment>
<evidence type="ECO:0000256" key="11">
    <source>
        <dbReference type="ARBA" id="ARBA00023136"/>
    </source>
</evidence>
<dbReference type="InterPro" id="IPR011642">
    <property type="entry name" value="Gate_dom"/>
</dbReference>
<keyword evidence="6" id="KW-0547">Nucleotide-binding</keyword>
<keyword evidence="4 13" id="KW-0410">Iron transport</keyword>
<feature type="transmembrane region" description="Helical" evidence="13">
    <location>
        <begin position="609"/>
        <end position="630"/>
    </location>
</feature>
<dbReference type="Gene3D" id="1.10.287.1770">
    <property type="match status" value="1"/>
</dbReference>
<evidence type="ECO:0000256" key="10">
    <source>
        <dbReference type="ARBA" id="ARBA00023134"/>
    </source>
</evidence>
<evidence type="ECO:0000256" key="6">
    <source>
        <dbReference type="ARBA" id="ARBA00022741"/>
    </source>
</evidence>
<dbReference type="InterPro" id="IPR005225">
    <property type="entry name" value="Small_GTP-bd"/>
</dbReference>
<evidence type="ECO:0000256" key="13">
    <source>
        <dbReference type="RuleBase" id="RU362098"/>
    </source>
</evidence>
<keyword evidence="10 13" id="KW-0342">GTP-binding</keyword>
<dbReference type="PANTHER" id="PTHR43185">
    <property type="entry name" value="FERROUS IRON TRANSPORT PROTEIN B"/>
    <property type="match status" value="1"/>
</dbReference>
<keyword evidence="8 13" id="KW-0408">Iron</keyword>
<dbReference type="NCBIfam" id="TIGR00231">
    <property type="entry name" value="small_GTP"/>
    <property type="match status" value="1"/>
</dbReference>
<keyword evidence="3" id="KW-1003">Cell membrane</keyword>
<dbReference type="InterPro" id="IPR030389">
    <property type="entry name" value="G_FEOB_dom"/>
</dbReference>
<feature type="transmembrane region" description="Helical" evidence="13">
    <location>
        <begin position="461"/>
        <end position="481"/>
    </location>
</feature>
<dbReference type="PRINTS" id="PR00326">
    <property type="entry name" value="GTP1OBG"/>
</dbReference>
<feature type="transmembrane region" description="Helical" evidence="13">
    <location>
        <begin position="429"/>
        <end position="455"/>
    </location>
</feature>
<name>A0ABQ0CAD5_9PROT</name>
<dbReference type="InterPro" id="IPR027417">
    <property type="entry name" value="P-loop_NTPase"/>
</dbReference>
<keyword evidence="9" id="KW-0406">Ion transport</keyword>
<feature type="transmembrane region" description="Helical" evidence="13">
    <location>
        <begin position="651"/>
        <end position="675"/>
    </location>
</feature>
<evidence type="ECO:0000256" key="8">
    <source>
        <dbReference type="ARBA" id="ARBA00023004"/>
    </source>
</evidence>
<comment type="subcellular location">
    <subcellularLocation>
        <location evidence="13">Cell inner membrane</location>
        <topology evidence="13">Multi-pass membrane protein</topology>
    </subcellularLocation>
    <subcellularLocation>
        <location evidence="1">Cell membrane</location>
        <topology evidence="1">Multi-pass membrane protein</topology>
    </subcellularLocation>
</comment>
<feature type="transmembrane region" description="Helical" evidence="13">
    <location>
        <begin position="346"/>
        <end position="375"/>
    </location>
</feature>
<gene>
    <name evidence="15" type="primary">feoB</name>
    <name evidence="15" type="ORF">SIID45300_02191</name>
</gene>
<dbReference type="Proteomes" id="UP001628193">
    <property type="component" value="Unassembled WGS sequence"/>
</dbReference>
<evidence type="ECO:0000256" key="2">
    <source>
        <dbReference type="ARBA" id="ARBA00022448"/>
    </source>
</evidence>
<dbReference type="Pfam" id="PF07670">
    <property type="entry name" value="Gate"/>
    <property type="match status" value="2"/>
</dbReference>
<dbReference type="Pfam" id="PF02421">
    <property type="entry name" value="FeoB_N"/>
    <property type="match status" value="1"/>
</dbReference>
<proteinExistence type="inferred from homology"/>
<evidence type="ECO:0000313" key="16">
    <source>
        <dbReference type="Proteomes" id="UP001628193"/>
    </source>
</evidence>
<dbReference type="RefSeq" id="WP_420905542.1">
    <property type="nucleotide sequence ID" value="NZ_BAAFGK010000004.1"/>
</dbReference>
<evidence type="ECO:0000256" key="1">
    <source>
        <dbReference type="ARBA" id="ARBA00004651"/>
    </source>
</evidence>
<evidence type="ECO:0000259" key="14">
    <source>
        <dbReference type="PROSITE" id="PS51711"/>
    </source>
</evidence>
<dbReference type="PANTHER" id="PTHR43185:SF1">
    <property type="entry name" value="FE(2+) TRANSPORTER FEOB"/>
    <property type="match status" value="1"/>
</dbReference>
<keyword evidence="11 13" id="KW-0472">Membrane</keyword>
<evidence type="ECO:0000256" key="4">
    <source>
        <dbReference type="ARBA" id="ARBA00022496"/>
    </source>
</evidence>
<dbReference type="InterPro" id="IPR011640">
    <property type="entry name" value="Fe2_transport_prot_B_C"/>
</dbReference>
<dbReference type="PROSITE" id="PS51711">
    <property type="entry name" value="G_FEOB"/>
    <property type="match status" value="1"/>
</dbReference>
<feature type="transmembrane region" description="Helical" evidence="13">
    <location>
        <begin position="681"/>
        <end position="706"/>
    </location>
</feature>
<comment type="similarity">
    <text evidence="13">Belongs to the TRAFAC class TrmE-Era-EngA-EngB-Septin-like GTPase superfamily. FeoB GTPase (TC 9.A.8) family.</text>
</comment>
<evidence type="ECO:0000256" key="7">
    <source>
        <dbReference type="ARBA" id="ARBA00022989"/>
    </source>
</evidence>
<evidence type="ECO:0000256" key="9">
    <source>
        <dbReference type="ARBA" id="ARBA00023065"/>
    </source>
</evidence>
<dbReference type="InterPro" id="IPR050860">
    <property type="entry name" value="FeoB_GTPase"/>
</dbReference>
<feature type="transmembrane region" description="Helical" evidence="13">
    <location>
        <begin position="519"/>
        <end position="537"/>
    </location>
</feature>
<accession>A0ABQ0CAD5</accession>
<keyword evidence="16" id="KW-1185">Reference proteome</keyword>
<feature type="transmembrane region" description="Helical" evidence="13">
    <location>
        <begin position="291"/>
        <end position="309"/>
    </location>
</feature>
<feature type="domain" description="FeoB-type G" evidence="14">
    <location>
        <begin position="7"/>
        <end position="169"/>
    </location>
</feature>
<dbReference type="CDD" id="cd01879">
    <property type="entry name" value="FeoB"/>
    <property type="match status" value="1"/>
</dbReference>
<dbReference type="Pfam" id="PF07664">
    <property type="entry name" value="FeoB_C"/>
    <property type="match status" value="1"/>
</dbReference>
<dbReference type="SUPFAM" id="SSF52540">
    <property type="entry name" value="P-loop containing nucleoside triphosphate hydrolases"/>
    <property type="match status" value="1"/>
</dbReference>
<sequence length="711" mass="78902">MSDVSPTVTVGLIGNPNSGKTTLFNRLCGAHAPVANYPRVTVMVHEQVFEHDGMRFLLADLPGLYALTTQTPEESGARDHLHAERSSILVNVLDAGNLERSLFLTTQLVEMGRPILFVLNMIDEAERRWLTIDAEGLSKRLGGPVVKVNGVSGAGLDHLRAALVKIARAMPHHPAPLVIDYDDHLAAAIERVQGLIHQLHPDSMEPHQSRWLAIKLLEGDDALLRREGDHAHLLTLVNRERLELAREHGGECEMLFADARFAHVQGLIAACARRAEPLDTPDWTGRLDRWLLHRVWGLPLFVGFLWVMFQTTFTLGKYPTSLIESVVAWVKGIADGLIPEGMLHDLLINGVIAGVGGTIIFLPNVVILFFFMAMFSESGYLTRAAFLMDRLMHAFGLHGKALIPLVVGFGCNVPGVLAARTIESPRARLITILVNPFVLCAARLPVFILFAGAFFSEVAATMVFLMYMISIGMAMVGSVLLNRMLPKGMKESFIMELPPYRLPTWRSLSRQMWDNALDFLNKIGGVILVGSMVLWFMKEFPKEIDWSMDFATHIEQLKREPESPQRDEAIAKLTRQQAQESLSNSYLGRIAHAVSPVFAPLEFTWRDTVAILTGFMAKEVVVASYAVLYAEEREEAAQSATLREQLSKAMSARVAFAFMVFTLLYSPCLATIAAIRREAGSWGWAGFSVLFSLSIAWSLAFLVVSFGRLFS</sequence>
<keyword evidence="7 13" id="KW-1133">Transmembrane helix</keyword>
<organism evidence="15 16">
    <name type="scientific">Candidatus Magnetaquiglobus chichijimensis</name>
    <dbReference type="NCBI Taxonomy" id="3141448"/>
    <lineage>
        <taxon>Bacteria</taxon>
        <taxon>Pseudomonadati</taxon>
        <taxon>Pseudomonadota</taxon>
        <taxon>Magnetococcia</taxon>
        <taxon>Magnetococcales</taxon>
        <taxon>Candidatus Magnetaquicoccaceae</taxon>
        <taxon>Candidatus Magnetaquiglobus</taxon>
    </lineage>
</organism>
<dbReference type="Gene3D" id="3.40.50.300">
    <property type="entry name" value="P-loop containing nucleotide triphosphate hydrolases"/>
    <property type="match status" value="1"/>
</dbReference>
<dbReference type="InterPro" id="IPR041069">
    <property type="entry name" value="FeoB_Cyto"/>
</dbReference>
<dbReference type="EMBL" id="BAAFGK010000004">
    <property type="protein sequence ID" value="GAB0057857.1"/>
    <property type="molecule type" value="Genomic_DNA"/>
</dbReference>
<comment type="caution">
    <text evidence="15">The sequence shown here is derived from an EMBL/GenBank/DDBJ whole genome shotgun (WGS) entry which is preliminary data.</text>
</comment>
<evidence type="ECO:0000256" key="5">
    <source>
        <dbReference type="ARBA" id="ARBA00022692"/>
    </source>
</evidence>
<dbReference type="Pfam" id="PF17910">
    <property type="entry name" value="FeoB_Cyto"/>
    <property type="match status" value="1"/>
</dbReference>
<evidence type="ECO:0000256" key="3">
    <source>
        <dbReference type="ARBA" id="ARBA00022475"/>
    </source>
</evidence>
<keyword evidence="2 13" id="KW-0813">Transport</keyword>
<keyword evidence="5 13" id="KW-0812">Transmembrane</keyword>